<protein>
    <recommendedName>
        <fullName evidence="3">Resolvase/invertase-type recombinase catalytic domain-containing protein</fullName>
    </recommendedName>
</protein>
<dbReference type="AlphaFoldDB" id="A0A498DHY6"/>
<comment type="caution">
    <text evidence="1">The sequence shown here is derived from an EMBL/GenBank/DDBJ whole genome shotgun (WGS) entry which is preliminary data.</text>
</comment>
<keyword evidence="2" id="KW-1185">Reference proteome</keyword>
<accession>A0A498DHY6</accession>
<dbReference type="OrthoDB" id="2721354at2"/>
<dbReference type="RefSeq" id="WP_121522704.1">
    <property type="nucleotide sequence ID" value="NZ_RCHR01000003.1"/>
</dbReference>
<gene>
    <name evidence="1" type="ORF">D8M04_09615</name>
</gene>
<reference evidence="1 2" key="1">
    <citation type="submission" date="2018-10" db="EMBL/GenBank/DDBJ databases">
        <title>Oceanobacillus sp. YLB-02 draft genome.</title>
        <authorList>
            <person name="Yu L."/>
        </authorList>
    </citation>
    <scope>NUCLEOTIDE SEQUENCE [LARGE SCALE GENOMIC DNA]</scope>
    <source>
        <strain evidence="1 2">YLB-02</strain>
    </source>
</reference>
<evidence type="ECO:0000313" key="1">
    <source>
        <dbReference type="EMBL" id="RLL45115.1"/>
    </source>
</evidence>
<proteinExistence type="predicted"/>
<evidence type="ECO:0008006" key="3">
    <source>
        <dbReference type="Google" id="ProtNLM"/>
    </source>
</evidence>
<dbReference type="EMBL" id="RCHR01000003">
    <property type="protein sequence ID" value="RLL45115.1"/>
    <property type="molecule type" value="Genomic_DNA"/>
</dbReference>
<organism evidence="1 2">
    <name type="scientific">Oceanobacillus piezotolerans</name>
    <dbReference type="NCBI Taxonomy" id="2448030"/>
    <lineage>
        <taxon>Bacteria</taxon>
        <taxon>Bacillati</taxon>
        <taxon>Bacillota</taxon>
        <taxon>Bacilli</taxon>
        <taxon>Bacillales</taxon>
        <taxon>Bacillaceae</taxon>
        <taxon>Oceanobacillus</taxon>
    </lineage>
</organism>
<evidence type="ECO:0000313" key="2">
    <source>
        <dbReference type="Proteomes" id="UP000270219"/>
    </source>
</evidence>
<dbReference type="Proteomes" id="UP000270219">
    <property type="component" value="Unassembled WGS sequence"/>
</dbReference>
<name>A0A498DHY6_9BACI</name>
<sequence length="144" mass="17308">MLEYKDESQKNVVIYMYRDPEKPEHWYQIEKQLEFFCVSNKLHVLKKFSDLGDKNLNLPGLTSLWKELINRENLVDMVIIYVPNSTDIEVRRTTYILKRLRRYITEVILFSSPDNWTGESVSYILKNHNKFHLKSIQKDIQRPS</sequence>